<sequence>MAKFITLILLVIFILTAFSMASENDEHLRAKRRTDIACNIACCNWGFADCGICSPKKGYTGSKSCGAGYVCTCRYT</sequence>
<evidence type="ECO:0000313" key="1">
    <source>
        <dbReference type="Proteomes" id="UP000887579"/>
    </source>
</evidence>
<dbReference type="WBParaSite" id="ES5_v2.g7449.t1">
    <property type="protein sequence ID" value="ES5_v2.g7449.t1"/>
    <property type="gene ID" value="ES5_v2.g7449"/>
</dbReference>
<name>A0AC34GSJ5_9BILA</name>
<reference evidence="2" key="1">
    <citation type="submission" date="2022-11" db="UniProtKB">
        <authorList>
            <consortium name="WormBaseParasite"/>
        </authorList>
    </citation>
    <scope>IDENTIFICATION</scope>
</reference>
<proteinExistence type="predicted"/>
<organism evidence="1 2">
    <name type="scientific">Panagrolaimus sp. ES5</name>
    <dbReference type="NCBI Taxonomy" id="591445"/>
    <lineage>
        <taxon>Eukaryota</taxon>
        <taxon>Metazoa</taxon>
        <taxon>Ecdysozoa</taxon>
        <taxon>Nematoda</taxon>
        <taxon>Chromadorea</taxon>
        <taxon>Rhabditida</taxon>
        <taxon>Tylenchina</taxon>
        <taxon>Panagrolaimomorpha</taxon>
        <taxon>Panagrolaimoidea</taxon>
        <taxon>Panagrolaimidae</taxon>
        <taxon>Panagrolaimus</taxon>
    </lineage>
</organism>
<evidence type="ECO:0000313" key="2">
    <source>
        <dbReference type="WBParaSite" id="ES5_v2.g7449.t1"/>
    </source>
</evidence>
<accession>A0AC34GSJ5</accession>
<dbReference type="Proteomes" id="UP000887579">
    <property type="component" value="Unplaced"/>
</dbReference>
<protein>
    <submittedName>
        <fullName evidence="2">Uncharacterized protein</fullName>
    </submittedName>
</protein>